<comment type="caution">
    <text evidence="2">The sequence shown here is derived from an EMBL/GenBank/DDBJ whole genome shotgun (WGS) entry which is preliminary data.</text>
</comment>
<feature type="compositionally biased region" description="Basic and acidic residues" evidence="1">
    <location>
        <begin position="42"/>
        <end position="58"/>
    </location>
</feature>
<name>A0A926NFZ7_9BACI</name>
<feature type="region of interest" description="Disordered" evidence="1">
    <location>
        <begin position="1"/>
        <end position="24"/>
    </location>
</feature>
<evidence type="ECO:0000313" key="2">
    <source>
        <dbReference type="EMBL" id="MBD1379813.1"/>
    </source>
</evidence>
<proteinExistence type="predicted"/>
<organism evidence="2 3">
    <name type="scientific">Metabacillus arenae</name>
    <dbReference type="NCBI Taxonomy" id="2771434"/>
    <lineage>
        <taxon>Bacteria</taxon>
        <taxon>Bacillati</taxon>
        <taxon>Bacillota</taxon>
        <taxon>Bacilli</taxon>
        <taxon>Bacillales</taxon>
        <taxon>Bacillaceae</taxon>
        <taxon>Metabacillus</taxon>
    </lineage>
</organism>
<dbReference type="EMBL" id="JACXAI010000005">
    <property type="protein sequence ID" value="MBD1379813.1"/>
    <property type="molecule type" value="Genomic_DNA"/>
</dbReference>
<evidence type="ECO:0000313" key="3">
    <source>
        <dbReference type="Proteomes" id="UP000626844"/>
    </source>
</evidence>
<feature type="region of interest" description="Disordered" evidence="1">
    <location>
        <begin position="42"/>
        <end position="65"/>
    </location>
</feature>
<protein>
    <submittedName>
        <fullName evidence="2">Uncharacterized protein</fullName>
    </submittedName>
</protein>
<feature type="region of interest" description="Disordered" evidence="1">
    <location>
        <begin position="88"/>
        <end position="132"/>
    </location>
</feature>
<gene>
    <name evidence="2" type="ORF">IC621_06175</name>
</gene>
<dbReference type="AlphaFoldDB" id="A0A926NFZ7"/>
<reference evidence="2" key="1">
    <citation type="submission" date="2020-09" db="EMBL/GenBank/DDBJ databases">
        <title>A novel bacterium of genus Bacillus, isolated from South China Sea.</title>
        <authorList>
            <person name="Huang H."/>
            <person name="Mo K."/>
            <person name="Hu Y."/>
        </authorList>
    </citation>
    <scope>NUCLEOTIDE SEQUENCE</scope>
    <source>
        <strain evidence="2">IB182487</strain>
    </source>
</reference>
<keyword evidence="3" id="KW-1185">Reference proteome</keyword>
<sequence length="132" mass="15814">MDHIQRKTDSNPAADEEALSTVSKQEGDLEWKRFIQKELKKLENQEKDEGKEDSEKTSSAETEFNFSSLIEKIPLEKLIDSAVRNFKKKIESEKTDNKPKKEKKESNKHDYKYEDDQEEETYRPRRRRKKIY</sequence>
<dbReference type="RefSeq" id="WP_191156780.1">
    <property type="nucleotide sequence ID" value="NZ_JACXAI010000005.1"/>
</dbReference>
<evidence type="ECO:0000256" key="1">
    <source>
        <dbReference type="SAM" id="MobiDB-lite"/>
    </source>
</evidence>
<feature type="compositionally biased region" description="Basic and acidic residues" evidence="1">
    <location>
        <begin position="88"/>
        <end position="114"/>
    </location>
</feature>
<accession>A0A926NFZ7</accession>
<dbReference type="Proteomes" id="UP000626844">
    <property type="component" value="Unassembled WGS sequence"/>
</dbReference>